<reference evidence="2 3" key="1">
    <citation type="journal article" date="2015" name="Environ. Microbiol.">
        <title>Metagenome sequence of Elaphomyces granulatus from sporocarp tissue reveals Ascomycota ectomycorrhizal fingerprints of genome expansion and a Proteobacteria-rich microbiome.</title>
        <authorList>
            <person name="Quandt C.A."/>
            <person name="Kohler A."/>
            <person name="Hesse C.N."/>
            <person name="Sharpton T.J."/>
            <person name="Martin F."/>
            <person name="Spatafora J.W."/>
        </authorList>
    </citation>
    <scope>NUCLEOTIDE SEQUENCE [LARGE SCALE GENOMIC DNA]</scope>
    <source>
        <strain evidence="2 3">OSC145934</strain>
    </source>
</reference>
<keyword evidence="3" id="KW-1185">Reference proteome</keyword>
<dbReference type="Proteomes" id="UP000243515">
    <property type="component" value="Unassembled WGS sequence"/>
</dbReference>
<feature type="compositionally biased region" description="Basic and acidic residues" evidence="1">
    <location>
        <begin position="1"/>
        <end position="15"/>
    </location>
</feature>
<feature type="region of interest" description="Disordered" evidence="1">
    <location>
        <begin position="147"/>
        <end position="168"/>
    </location>
</feature>
<evidence type="ECO:0008006" key="4">
    <source>
        <dbReference type="Google" id="ProtNLM"/>
    </source>
</evidence>
<dbReference type="OrthoDB" id="5549573at2759"/>
<feature type="compositionally biased region" description="Polar residues" evidence="1">
    <location>
        <begin position="21"/>
        <end position="30"/>
    </location>
</feature>
<dbReference type="AlphaFoldDB" id="A0A232M5P4"/>
<dbReference type="SUPFAM" id="SSF56219">
    <property type="entry name" value="DNase I-like"/>
    <property type="match status" value="1"/>
</dbReference>
<evidence type="ECO:0000256" key="1">
    <source>
        <dbReference type="SAM" id="MobiDB-lite"/>
    </source>
</evidence>
<name>A0A232M5P4_9EURO</name>
<dbReference type="EMBL" id="NPHW01002320">
    <property type="protein sequence ID" value="OXV11745.1"/>
    <property type="molecule type" value="Genomic_DNA"/>
</dbReference>
<sequence length="168" mass="19104">MSVTKEPSDSKEFQEIRSQGEGVQSTQDTQFPRELATPHFRDTTWLWETSTSTTHFGPALAAQGTITYEKRVDGETQKTTIDLVWATHHLADRLICCQDQRDWFNGADHVPILTEFDLSVIAAPEIIRKNWKATGWDTFLKQTGIYHHGDKDRQGGGTISQRNQRSSQ</sequence>
<dbReference type="InterPro" id="IPR036691">
    <property type="entry name" value="Endo/exonu/phosph_ase_sf"/>
</dbReference>
<feature type="compositionally biased region" description="Polar residues" evidence="1">
    <location>
        <begin position="159"/>
        <end position="168"/>
    </location>
</feature>
<proteinExistence type="predicted"/>
<evidence type="ECO:0000313" key="3">
    <source>
        <dbReference type="Proteomes" id="UP000243515"/>
    </source>
</evidence>
<feature type="region of interest" description="Disordered" evidence="1">
    <location>
        <begin position="1"/>
        <end position="34"/>
    </location>
</feature>
<comment type="caution">
    <text evidence="2">The sequence shown here is derived from an EMBL/GenBank/DDBJ whole genome shotgun (WGS) entry which is preliminary data.</text>
</comment>
<organism evidence="2 3">
    <name type="scientific">Elaphomyces granulatus</name>
    <dbReference type="NCBI Taxonomy" id="519963"/>
    <lineage>
        <taxon>Eukaryota</taxon>
        <taxon>Fungi</taxon>
        <taxon>Dikarya</taxon>
        <taxon>Ascomycota</taxon>
        <taxon>Pezizomycotina</taxon>
        <taxon>Eurotiomycetes</taxon>
        <taxon>Eurotiomycetidae</taxon>
        <taxon>Eurotiales</taxon>
        <taxon>Elaphomycetaceae</taxon>
        <taxon>Elaphomyces</taxon>
    </lineage>
</organism>
<dbReference type="Gene3D" id="3.60.10.10">
    <property type="entry name" value="Endonuclease/exonuclease/phosphatase"/>
    <property type="match status" value="1"/>
</dbReference>
<gene>
    <name evidence="2" type="ORF">Egran_00495</name>
</gene>
<accession>A0A232M5P4</accession>
<evidence type="ECO:0000313" key="2">
    <source>
        <dbReference type="EMBL" id="OXV11745.1"/>
    </source>
</evidence>
<protein>
    <recommendedName>
        <fullName evidence="4">Endonuclease/exonuclease/phosphatase domain-containing protein</fullName>
    </recommendedName>
</protein>